<feature type="compositionally biased region" description="Polar residues" evidence="1">
    <location>
        <begin position="258"/>
        <end position="278"/>
    </location>
</feature>
<dbReference type="AlphaFoldDB" id="A0A6G0WY50"/>
<keyword evidence="3" id="KW-1185">Reference proteome</keyword>
<comment type="caution">
    <text evidence="2">The sequence shown here is derived from an EMBL/GenBank/DDBJ whole genome shotgun (WGS) entry which is preliminary data.</text>
</comment>
<accession>A0A6G0WY50</accession>
<name>A0A6G0WY50_9STRA</name>
<reference evidence="2 3" key="1">
    <citation type="submission" date="2019-07" db="EMBL/GenBank/DDBJ databases">
        <title>Genomics analysis of Aphanomyces spp. identifies a new class of oomycete effector associated with host adaptation.</title>
        <authorList>
            <person name="Gaulin E."/>
        </authorList>
    </citation>
    <scope>NUCLEOTIDE SEQUENCE [LARGE SCALE GENOMIC DNA]</scope>
    <source>
        <strain evidence="2 3">ATCC 201684</strain>
    </source>
</reference>
<dbReference type="Proteomes" id="UP000481153">
    <property type="component" value="Unassembled WGS sequence"/>
</dbReference>
<gene>
    <name evidence="2" type="ORF">Ae201684_010521</name>
</gene>
<organism evidence="2 3">
    <name type="scientific">Aphanomyces euteiches</name>
    <dbReference type="NCBI Taxonomy" id="100861"/>
    <lineage>
        <taxon>Eukaryota</taxon>
        <taxon>Sar</taxon>
        <taxon>Stramenopiles</taxon>
        <taxon>Oomycota</taxon>
        <taxon>Saprolegniomycetes</taxon>
        <taxon>Saprolegniales</taxon>
        <taxon>Verrucalvaceae</taxon>
        <taxon>Aphanomyces</taxon>
    </lineage>
</organism>
<feature type="compositionally biased region" description="Low complexity" evidence="1">
    <location>
        <begin position="288"/>
        <end position="298"/>
    </location>
</feature>
<proteinExistence type="predicted"/>
<feature type="region of interest" description="Disordered" evidence="1">
    <location>
        <begin position="253"/>
        <end position="299"/>
    </location>
</feature>
<evidence type="ECO:0000313" key="3">
    <source>
        <dbReference type="Proteomes" id="UP000481153"/>
    </source>
</evidence>
<evidence type="ECO:0000256" key="1">
    <source>
        <dbReference type="SAM" id="MobiDB-lite"/>
    </source>
</evidence>
<dbReference type="EMBL" id="VJMJ01000134">
    <property type="protein sequence ID" value="KAF0732412.1"/>
    <property type="molecule type" value="Genomic_DNA"/>
</dbReference>
<feature type="region of interest" description="Disordered" evidence="1">
    <location>
        <begin position="89"/>
        <end position="127"/>
    </location>
</feature>
<evidence type="ECO:0000313" key="2">
    <source>
        <dbReference type="EMBL" id="KAF0732412.1"/>
    </source>
</evidence>
<protein>
    <submittedName>
        <fullName evidence="2">Uncharacterized protein</fullName>
    </submittedName>
</protein>
<sequence length="405" mass="44846">MSTLTLKSPKDTNMIDNNRQLPGLINTLSIKLQLHQKDKNQHASLCLASDECFSSYFQAHFLSKRDAEHQQKSSSYGAADAALRSTISQRTARCGAHEREPCRPTGSHRRNQSLGLRHGNTNSINNGQTKAATVFPLLTKFEWGPYHCIRSPMVDTDEVVDPFSTNTFLNYMANGFPGIPSSAQSDRHVRPRNEPHVVLAQPRHSHHTACKANGFSQRVYQQHHFAYASSSVKDTSNPATRLLECAPPTIDDTCHPINPSSDVTNKIHSGSQPQNTSIKRNRRLKANSQPSSTAQDSSSVRKVFHFGAHGAWMQPLVEATPPKKPSYPKGLPDREVFHFGKQVDNSTPPKNEHPLMQSLPLGNFCWPKSAETAQVAPKRSYDEMITGVPITDPSTFACLSSFDTG</sequence>